<feature type="region of interest" description="Disordered" evidence="9">
    <location>
        <begin position="52"/>
        <end position="92"/>
    </location>
</feature>
<evidence type="ECO:0008006" key="14">
    <source>
        <dbReference type="Google" id="ProtNLM"/>
    </source>
</evidence>
<keyword evidence="8" id="KW-0539">Nucleus</keyword>
<dbReference type="GO" id="GO:0016435">
    <property type="term" value="F:rRNA (guanine) methyltransferase activity"/>
    <property type="evidence" value="ECO:0007669"/>
    <property type="project" value="InterPro"/>
</dbReference>
<evidence type="ECO:0000313" key="12">
    <source>
        <dbReference type="EMBL" id="KPV77245.1"/>
    </source>
</evidence>
<keyword evidence="7" id="KW-0949">S-adenosyl-L-methionine</keyword>
<dbReference type="Pfam" id="PF12589">
    <property type="entry name" value="WBS_methylT"/>
    <property type="match status" value="1"/>
</dbReference>
<feature type="compositionally biased region" description="Acidic residues" evidence="9">
    <location>
        <begin position="67"/>
        <end position="87"/>
    </location>
</feature>
<protein>
    <recommendedName>
        <fullName evidence="14">Methyltransferase type 11 domain-containing protein</fullName>
    </recommendedName>
</protein>
<comment type="similarity">
    <text evidence="3">Belongs to the class I-like SAM-binding methyltransferase superfamily. BUD23/WBSCR22 family.</text>
</comment>
<dbReference type="OMA" id="KHYLVVQ"/>
<accession>A0A194S9V6</accession>
<dbReference type="GO" id="GO:0005730">
    <property type="term" value="C:nucleolus"/>
    <property type="evidence" value="ECO:0007669"/>
    <property type="project" value="TreeGrafter"/>
</dbReference>
<dbReference type="GO" id="GO:0070476">
    <property type="term" value="P:rRNA (guanine-N7)-methylation"/>
    <property type="evidence" value="ECO:0007669"/>
    <property type="project" value="InterPro"/>
</dbReference>
<gene>
    <name evidence="12" type="ORF">RHOBADRAFT_48162</name>
</gene>
<dbReference type="RefSeq" id="XP_018273294.1">
    <property type="nucleotide sequence ID" value="XM_018415102.1"/>
</dbReference>
<evidence type="ECO:0000256" key="7">
    <source>
        <dbReference type="ARBA" id="ARBA00022691"/>
    </source>
</evidence>
<evidence type="ECO:0000256" key="5">
    <source>
        <dbReference type="ARBA" id="ARBA00022603"/>
    </source>
</evidence>
<dbReference type="CDD" id="cd02440">
    <property type="entry name" value="AdoMet_MTases"/>
    <property type="match status" value="1"/>
</dbReference>
<sequence length="337" mass="37358">MSGTRPEHIAPPEVFYNAGEAHKYTNNSRVQSIQAEMTYRCLELLDLPAASTATQASHAAHQAAMRDDDDDEQDDDEQDDDEQDEQDDLRRPSFLLDIGAGSGLSGEILTEEGHQWVGMDVSGGMLEVALEREVEGDLMLADIGQGIPFRPSSFDGAISVSVLQWLCNADSTAHSPAGRLLRFFTDLFGALRKGSRAVFQFYPESDDQVTFIMTQATKAGFGGGLCVDYPNSSKKKKFYLILFAGQPIVGGKPQPIAVPQGLRDEHEQVAFEKKRADADARKKMHRGSGGKKGKGKRGLKEETKEWVLRKKELYRTRGKEGVPRDSKYTARSRKPRF</sequence>
<evidence type="ECO:0000256" key="2">
    <source>
        <dbReference type="ARBA" id="ARBA00004496"/>
    </source>
</evidence>
<comment type="subcellular location">
    <subcellularLocation>
        <location evidence="2">Cytoplasm</location>
    </subcellularLocation>
    <subcellularLocation>
        <location evidence="1">Nucleus</location>
    </subcellularLocation>
</comment>
<dbReference type="STRING" id="578459.A0A194S9V6"/>
<dbReference type="InterPro" id="IPR013216">
    <property type="entry name" value="Methyltransf_11"/>
</dbReference>
<dbReference type="AlphaFoldDB" id="A0A194S9V6"/>
<feature type="compositionally biased region" description="Basic and acidic residues" evidence="9">
    <location>
        <begin position="316"/>
        <end position="328"/>
    </location>
</feature>
<keyword evidence="6" id="KW-0808">Transferase</keyword>
<dbReference type="Pfam" id="PF08241">
    <property type="entry name" value="Methyltransf_11"/>
    <property type="match status" value="1"/>
</dbReference>
<evidence type="ECO:0000256" key="6">
    <source>
        <dbReference type="ARBA" id="ARBA00022679"/>
    </source>
</evidence>
<dbReference type="Proteomes" id="UP000053890">
    <property type="component" value="Unassembled WGS sequence"/>
</dbReference>
<evidence type="ECO:0000259" key="10">
    <source>
        <dbReference type="Pfam" id="PF08241"/>
    </source>
</evidence>
<evidence type="ECO:0000256" key="4">
    <source>
        <dbReference type="ARBA" id="ARBA00022490"/>
    </source>
</evidence>
<feature type="region of interest" description="Disordered" evidence="9">
    <location>
        <begin position="274"/>
        <end position="303"/>
    </location>
</feature>
<proteinExistence type="inferred from homology"/>
<feature type="domain" description="18S rRNA (guanine(1575)-N(7))-methyltransferase Bud23 C-terminal" evidence="11">
    <location>
        <begin position="250"/>
        <end position="335"/>
    </location>
</feature>
<dbReference type="GeneID" id="28975550"/>
<evidence type="ECO:0000256" key="3">
    <source>
        <dbReference type="ARBA" id="ARBA00005547"/>
    </source>
</evidence>
<dbReference type="Gene3D" id="3.40.50.150">
    <property type="entry name" value="Vaccinia Virus protein VP39"/>
    <property type="match status" value="1"/>
</dbReference>
<feature type="region of interest" description="Disordered" evidence="9">
    <location>
        <begin position="316"/>
        <end position="337"/>
    </location>
</feature>
<evidence type="ECO:0000256" key="9">
    <source>
        <dbReference type="SAM" id="MobiDB-lite"/>
    </source>
</evidence>
<name>A0A194S9V6_RHOGW</name>
<dbReference type="PANTHER" id="PTHR12734">
    <property type="entry name" value="METHYLTRANSFERASE-RELATED"/>
    <property type="match status" value="1"/>
</dbReference>
<feature type="domain" description="Methyltransferase type 11" evidence="10">
    <location>
        <begin position="96"/>
        <end position="173"/>
    </location>
</feature>
<evidence type="ECO:0000313" key="13">
    <source>
        <dbReference type="Proteomes" id="UP000053890"/>
    </source>
</evidence>
<dbReference type="InterPro" id="IPR039769">
    <property type="entry name" value="Bud23-like"/>
</dbReference>
<dbReference type="SUPFAM" id="SSF53335">
    <property type="entry name" value="S-adenosyl-L-methionine-dependent methyltransferases"/>
    <property type="match status" value="1"/>
</dbReference>
<feature type="compositionally biased region" description="Basic residues" evidence="9">
    <location>
        <begin position="282"/>
        <end position="297"/>
    </location>
</feature>
<dbReference type="GO" id="GO:0005737">
    <property type="term" value="C:cytoplasm"/>
    <property type="evidence" value="ECO:0007669"/>
    <property type="project" value="UniProtKB-SubCell"/>
</dbReference>
<feature type="compositionally biased region" description="Low complexity" evidence="9">
    <location>
        <begin position="52"/>
        <end position="63"/>
    </location>
</feature>
<reference evidence="12 13" key="1">
    <citation type="journal article" date="2015" name="Front. Microbiol.">
        <title>Genome sequence of the plant growth promoting endophytic yeast Rhodotorula graminis WP1.</title>
        <authorList>
            <person name="Firrincieli A."/>
            <person name="Otillar R."/>
            <person name="Salamov A."/>
            <person name="Schmutz J."/>
            <person name="Khan Z."/>
            <person name="Redman R.S."/>
            <person name="Fleck N.D."/>
            <person name="Lindquist E."/>
            <person name="Grigoriev I.V."/>
            <person name="Doty S.L."/>
        </authorList>
    </citation>
    <scope>NUCLEOTIDE SEQUENCE [LARGE SCALE GENOMIC DNA]</scope>
    <source>
        <strain evidence="12 13">WP1</strain>
    </source>
</reference>
<dbReference type="PANTHER" id="PTHR12734:SF0">
    <property type="entry name" value="18S RRNA (GUANINE-N(7))-METHYLTRANSFERASE-RELATED"/>
    <property type="match status" value="1"/>
</dbReference>
<keyword evidence="5" id="KW-0489">Methyltransferase</keyword>
<evidence type="ECO:0000256" key="1">
    <source>
        <dbReference type="ARBA" id="ARBA00004123"/>
    </source>
</evidence>
<dbReference type="EMBL" id="KQ474075">
    <property type="protein sequence ID" value="KPV77245.1"/>
    <property type="molecule type" value="Genomic_DNA"/>
</dbReference>
<dbReference type="OrthoDB" id="2877at2759"/>
<dbReference type="InterPro" id="IPR022238">
    <property type="entry name" value="Bud23_C"/>
</dbReference>
<keyword evidence="4" id="KW-0963">Cytoplasm</keyword>
<evidence type="ECO:0000256" key="8">
    <source>
        <dbReference type="ARBA" id="ARBA00023242"/>
    </source>
</evidence>
<dbReference type="InterPro" id="IPR029063">
    <property type="entry name" value="SAM-dependent_MTases_sf"/>
</dbReference>
<evidence type="ECO:0000259" key="11">
    <source>
        <dbReference type="Pfam" id="PF12589"/>
    </source>
</evidence>
<organism evidence="12 13">
    <name type="scientific">Rhodotorula graminis (strain WP1)</name>
    <dbReference type="NCBI Taxonomy" id="578459"/>
    <lineage>
        <taxon>Eukaryota</taxon>
        <taxon>Fungi</taxon>
        <taxon>Dikarya</taxon>
        <taxon>Basidiomycota</taxon>
        <taxon>Pucciniomycotina</taxon>
        <taxon>Microbotryomycetes</taxon>
        <taxon>Sporidiobolales</taxon>
        <taxon>Sporidiobolaceae</taxon>
        <taxon>Rhodotorula</taxon>
    </lineage>
</organism>
<keyword evidence="13" id="KW-1185">Reference proteome</keyword>